<reference evidence="1 2" key="1">
    <citation type="journal article" date="2024" name="Commun. Biol.">
        <title>Comparative genomic analysis of thermophilic fungi reveals convergent evolutionary adaptations and gene losses.</title>
        <authorList>
            <person name="Steindorff A.S."/>
            <person name="Aguilar-Pontes M.V."/>
            <person name="Robinson A.J."/>
            <person name="Andreopoulos B."/>
            <person name="LaButti K."/>
            <person name="Kuo A."/>
            <person name="Mondo S."/>
            <person name="Riley R."/>
            <person name="Otillar R."/>
            <person name="Haridas S."/>
            <person name="Lipzen A."/>
            <person name="Grimwood J."/>
            <person name="Schmutz J."/>
            <person name="Clum A."/>
            <person name="Reid I.D."/>
            <person name="Moisan M.C."/>
            <person name="Butler G."/>
            <person name="Nguyen T.T.M."/>
            <person name="Dewar K."/>
            <person name="Conant G."/>
            <person name="Drula E."/>
            <person name="Henrissat B."/>
            <person name="Hansel C."/>
            <person name="Singer S."/>
            <person name="Hutchinson M.I."/>
            <person name="de Vries R.P."/>
            <person name="Natvig D.O."/>
            <person name="Powell A.J."/>
            <person name="Tsang A."/>
            <person name="Grigoriev I.V."/>
        </authorList>
    </citation>
    <scope>NUCLEOTIDE SEQUENCE [LARGE SCALE GENOMIC DNA]</scope>
    <source>
        <strain evidence="1 2">ATCC 24622</strain>
    </source>
</reference>
<protein>
    <submittedName>
        <fullName evidence="1">Uncharacterized protein</fullName>
    </submittedName>
</protein>
<dbReference type="Proteomes" id="UP001586593">
    <property type="component" value="Unassembled WGS sequence"/>
</dbReference>
<organism evidence="1 2">
    <name type="scientific">Phialemonium thermophilum</name>
    <dbReference type="NCBI Taxonomy" id="223376"/>
    <lineage>
        <taxon>Eukaryota</taxon>
        <taxon>Fungi</taxon>
        <taxon>Dikarya</taxon>
        <taxon>Ascomycota</taxon>
        <taxon>Pezizomycotina</taxon>
        <taxon>Sordariomycetes</taxon>
        <taxon>Sordariomycetidae</taxon>
        <taxon>Cephalothecales</taxon>
        <taxon>Cephalothecaceae</taxon>
        <taxon>Phialemonium</taxon>
    </lineage>
</organism>
<gene>
    <name evidence="1" type="ORF">VTK73DRAFT_3478</name>
</gene>
<comment type="caution">
    <text evidence="1">The sequence shown here is derived from an EMBL/GenBank/DDBJ whole genome shotgun (WGS) entry which is preliminary data.</text>
</comment>
<name>A0ABR3WYY6_9PEZI</name>
<evidence type="ECO:0000313" key="2">
    <source>
        <dbReference type="Proteomes" id="UP001586593"/>
    </source>
</evidence>
<keyword evidence="2" id="KW-1185">Reference proteome</keyword>
<evidence type="ECO:0000313" key="1">
    <source>
        <dbReference type="EMBL" id="KAL1868862.1"/>
    </source>
</evidence>
<accession>A0ABR3WYY6</accession>
<proteinExistence type="predicted"/>
<sequence length="155" mass="16859">MSCINRHIAVLSGSGCSQSLRGITSAENMLGRSSLPDRTRGPKSVYQLEDLLVGSSLSTRSSPCVRVNYPTNYRALFSGAPSPSPTFPAWLFSLTRPVRPSFADVLSESRGREGKKGTLGLFRTWTRQQRSEVDLAVPSQCLSTLPNPLRCGEAL</sequence>
<dbReference type="EMBL" id="JAZHXJ010000207">
    <property type="protein sequence ID" value="KAL1868862.1"/>
    <property type="molecule type" value="Genomic_DNA"/>
</dbReference>